<keyword evidence="5" id="KW-1185">Reference proteome</keyword>
<evidence type="ECO:0000256" key="1">
    <source>
        <dbReference type="ARBA" id="ARBA00022679"/>
    </source>
</evidence>
<dbReference type="InterPro" id="IPR000182">
    <property type="entry name" value="GNAT_dom"/>
</dbReference>
<evidence type="ECO:0000313" key="5">
    <source>
        <dbReference type="Proteomes" id="UP000642107"/>
    </source>
</evidence>
<organism evidence="4 5">
    <name type="scientific">Flavimobilis rhizosphaerae</name>
    <dbReference type="NCBI Taxonomy" id="2775421"/>
    <lineage>
        <taxon>Bacteria</taxon>
        <taxon>Bacillati</taxon>
        <taxon>Actinomycetota</taxon>
        <taxon>Actinomycetes</taxon>
        <taxon>Micrococcales</taxon>
        <taxon>Jonesiaceae</taxon>
        <taxon>Flavimobilis</taxon>
    </lineage>
</organism>
<dbReference type="Gene3D" id="3.40.630.30">
    <property type="match status" value="1"/>
</dbReference>
<sequence length="173" mass="19600">MVQEMNALTIRTATVEDAPAVARIHITSWRSAYAGIVPDDVLATLDVDVREQRWHGYLTDARIRTWVAEVADRAIGFATLGPARDEDADDGDLELYAIYLSPESWGTGAARELMRTLLTEVPETARLTLWVFADNERARHFYRRHGLAPDGVERLEEFSGTHLTEVRYVRTRS</sequence>
<dbReference type="EMBL" id="JACZDF010000006">
    <property type="protein sequence ID" value="MBD9700018.1"/>
    <property type="molecule type" value="Genomic_DNA"/>
</dbReference>
<dbReference type="RefSeq" id="WP_192280899.1">
    <property type="nucleotide sequence ID" value="NZ_JACZDF010000006.1"/>
</dbReference>
<comment type="caution">
    <text evidence="4">The sequence shown here is derived from an EMBL/GenBank/DDBJ whole genome shotgun (WGS) entry which is preliminary data.</text>
</comment>
<dbReference type="PROSITE" id="PS51186">
    <property type="entry name" value="GNAT"/>
    <property type="match status" value="1"/>
</dbReference>
<keyword evidence="2" id="KW-0012">Acyltransferase</keyword>
<dbReference type="InterPro" id="IPR050832">
    <property type="entry name" value="Bact_Acetyltransf"/>
</dbReference>
<name>A0ABR9DSN5_9MICO</name>
<reference evidence="4 5" key="1">
    <citation type="submission" date="2020-09" db="EMBL/GenBank/DDBJ databases">
        <title>Flavimobilis rhizosphaerae sp. nov., isolated from rhizosphere soil of Spartina alterniflora.</title>
        <authorList>
            <person name="Hanqin C."/>
        </authorList>
    </citation>
    <scope>NUCLEOTIDE SEQUENCE [LARGE SCALE GENOMIC DNA]</scope>
    <source>
        <strain evidence="4 5">GY 10621</strain>
    </source>
</reference>
<evidence type="ECO:0000256" key="2">
    <source>
        <dbReference type="ARBA" id="ARBA00023315"/>
    </source>
</evidence>
<dbReference type="PANTHER" id="PTHR43877">
    <property type="entry name" value="AMINOALKYLPHOSPHONATE N-ACETYLTRANSFERASE-RELATED-RELATED"/>
    <property type="match status" value="1"/>
</dbReference>
<keyword evidence="1" id="KW-0808">Transferase</keyword>
<protein>
    <submittedName>
        <fullName evidence="4">GNAT family N-acetyltransferase</fullName>
    </submittedName>
</protein>
<evidence type="ECO:0000313" key="4">
    <source>
        <dbReference type="EMBL" id="MBD9700018.1"/>
    </source>
</evidence>
<dbReference type="Proteomes" id="UP000642107">
    <property type="component" value="Unassembled WGS sequence"/>
</dbReference>
<dbReference type="SUPFAM" id="SSF55729">
    <property type="entry name" value="Acyl-CoA N-acyltransferases (Nat)"/>
    <property type="match status" value="1"/>
</dbReference>
<evidence type="ECO:0000259" key="3">
    <source>
        <dbReference type="PROSITE" id="PS51186"/>
    </source>
</evidence>
<feature type="domain" description="N-acetyltransferase" evidence="3">
    <location>
        <begin position="8"/>
        <end position="170"/>
    </location>
</feature>
<gene>
    <name evidence="4" type="ORF">IGS67_11030</name>
</gene>
<proteinExistence type="predicted"/>
<accession>A0ABR9DSN5</accession>
<dbReference type="InterPro" id="IPR016181">
    <property type="entry name" value="Acyl_CoA_acyltransferase"/>
</dbReference>
<dbReference type="Pfam" id="PF00583">
    <property type="entry name" value="Acetyltransf_1"/>
    <property type="match status" value="1"/>
</dbReference>
<dbReference type="CDD" id="cd04301">
    <property type="entry name" value="NAT_SF"/>
    <property type="match status" value="1"/>
</dbReference>